<dbReference type="InterPro" id="IPR023828">
    <property type="entry name" value="Peptidase_S8_Ser-AS"/>
</dbReference>
<dbReference type="PANTHER" id="PTHR43806">
    <property type="entry name" value="PEPTIDASE S8"/>
    <property type="match status" value="1"/>
</dbReference>
<dbReference type="InterPro" id="IPR022398">
    <property type="entry name" value="Peptidase_S8_His-AS"/>
</dbReference>
<dbReference type="GO" id="GO:0004252">
    <property type="term" value="F:serine-type endopeptidase activity"/>
    <property type="evidence" value="ECO:0007669"/>
    <property type="project" value="UniProtKB-UniRule"/>
</dbReference>
<dbReference type="InterPro" id="IPR010259">
    <property type="entry name" value="S8pro/Inhibitor_I9"/>
</dbReference>
<dbReference type="SUPFAM" id="SSF52743">
    <property type="entry name" value="Subtilisin-like"/>
    <property type="match status" value="1"/>
</dbReference>
<keyword evidence="3 5" id="KW-0378">Hydrolase</keyword>
<dbReference type="InterPro" id="IPR023827">
    <property type="entry name" value="Peptidase_S8_Asp-AS"/>
</dbReference>
<evidence type="ECO:0000256" key="4">
    <source>
        <dbReference type="ARBA" id="ARBA00022825"/>
    </source>
</evidence>
<dbReference type="GO" id="GO:0005615">
    <property type="term" value="C:extracellular space"/>
    <property type="evidence" value="ECO:0007669"/>
    <property type="project" value="TreeGrafter"/>
</dbReference>
<dbReference type="PROSITE" id="PS00137">
    <property type="entry name" value="SUBTILASE_HIS"/>
    <property type="match status" value="1"/>
</dbReference>
<evidence type="ECO:0000256" key="2">
    <source>
        <dbReference type="ARBA" id="ARBA00022670"/>
    </source>
</evidence>
<evidence type="ECO:0000256" key="1">
    <source>
        <dbReference type="ARBA" id="ARBA00011073"/>
    </source>
</evidence>
<dbReference type="Proteomes" id="UP000193411">
    <property type="component" value="Unassembled WGS sequence"/>
</dbReference>
<evidence type="ECO:0000256" key="7">
    <source>
        <dbReference type="SAM" id="SignalP"/>
    </source>
</evidence>
<dbReference type="EMBL" id="MCFL01000064">
    <property type="protein sequence ID" value="ORZ31241.1"/>
    <property type="molecule type" value="Genomic_DNA"/>
</dbReference>
<dbReference type="PRINTS" id="PR00723">
    <property type="entry name" value="SUBTILISIN"/>
</dbReference>
<organism evidence="10 11">
    <name type="scientific">Catenaria anguillulae PL171</name>
    <dbReference type="NCBI Taxonomy" id="765915"/>
    <lineage>
        <taxon>Eukaryota</taxon>
        <taxon>Fungi</taxon>
        <taxon>Fungi incertae sedis</taxon>
        <taxon>Blastocladiomycota</taxon>
        <taxon>Blastocladiomycetes</taxon>
        <taxon>Blastocladiales</taxon>
        <taxon>Catenariaceae</taxon>
        <taxon>Catenaria</taxon>
    </lineage>
</organism>
<evidence type="ECO:0000313" key="11">
    <source>
        <dbReference type="Proteomes" id="UP000193411"/>
    </source>
</evidence>
<dbReference type="InterPro" id="IPR034193">
    <property type="entry name" value="PCSK9_ProteinaseK-like"/>
</dbReference>
<feature type="active site" description="Charge relay system" evidence="5">
    <location>
        <position position="336"/>
    </location>
</feature>
<dbReference type="InterPro" id="IPR000209">
    <property type="entry name" value="Peptidase_S8/S53_dom"/>
</dbReference>
<feature type="chain" id="PRO_5012305236" evidence="7">
    <location>
        <begin position="19"/>
        <end position="389"/>
    </location>
</feature>
<keyword evidence="2 5" id="KW-0645">Protease</keyword>
<dbReference type="InterPro" id="IPR036852">
    <property type="entry name" value="Peptidase_S8/S53_dom_sf"/>
</dbReference>
<dbReference type="InterPro" id="IPR015500">
    <property type="entry name" value="Peptidase_S8_subtilisin-rel"/>
</dbReference>
<comment type="caution">
    <text evidence="10">The sequence shown here is derived from an EMBL/GenBank/DDBJ whole genome shotgun (WGS) entry which is preliminary data.</text>
</comment>
<keyword evidence="11" id="KW-1185">Reference proteome</keyword>
<dbReference type="PROSITE" id="PS51892">
    <property type="entry name" value="SUBTILASE"/>
    <property type="match status" value="1"/>
</dbReference>
<dbReference type="InterPro" id="IPR050131">
    <property type="entry name" value="Peptidase_S8_subtilisin-like"/>
</dbReference>
<evidence type="ECO:0000256" key="3">
    <source>
        <dbReference type="ARBA" id="ARBA00022801"/>
    </source>
</evidence>
<dbReference type="OrthoDB" id="206201at2759"/>
<accession>A0A1Y2HBD3</accession>
<evidence type="ECO:0000259" key="8">
    <source>
        <dbReference type="Pfam" id="PF00082"/>
    </source>
</evidence>
<gene>
    <name evidence="10" type="ORF">BCR44DRAFT_42023</name>
</gene>
<evidence type="ECO:0000259" key="9">
    <source>
        <dbReference type="Pfam" id="PF05922"/>
    </source>
</evidence>
<feature type="signal peptide" evidence="7">
    <location>
        <begin position="1"/>
        <end position="18"/>
    </location>
</feature>
<keyword evidence="7" id="KW-0732">Signal</keyword>
<dbReference type="CDD" id="cd04077">
    <property type="entry name" value="Peptidases_S8_PCSK9_ProteinaseK_like"/>
    <property type="match status" value="1"/>
</dbReference>
<feature type="active site" description="Charge relay system" evidence="5">
    <location>
        <position position="183"/>
    </location>
</feature>
<dbReference type="PROSITE" id="PS00136">
    <property type="entry name" value="SUBTILASE_ASP"/>
    <property type="match status" value="1"/>
</dbReference>
<dbReference type="PROSITE" id="PS00138">
    <property type="entry name" value="SUBTILASE_SER"/>
    <property type="match status" value="1"/>
</dbReference>
<dbReference type="STRING" id="765915.A0A1Y2HBD3"/>
<dbReference type="InterPro" id="IPR037045">
    <property type="entry name" value="S8pro/Inhibitor_I9_sf"/>
</dbReference>
<evidence type="ECO:0000313" key="10">
    <source>
        <dbReference type="EMBL" id="ORZ31241.1"/>
    </source>
</evidence>
<dbReference type="GO" id="GO:0006508">
    <property type="term" value="P:proteolysis"/>
    <property type="evidence" value="ECO:0007669"/>
    <property type="project" value="UniProtKB-KW"/>
</dbReference>
<feature type="domain" description="Peptidase S8/S53" evidence="8">
    <location>
        <begin position="142"/>
        <end position="371"/>
    </location>
</feature>
<reference evidence="10 11" key="1">
    <citation type="submission" date="2016-07" db="EMBL/GenBank/DDBJ databases">
        <title>Pervasive Adenine N6-methylation of Active Genes in Fungi.</title>
        <authorList>
            <consortium name="DOE Joint Genome Institute"/>
            <person name="Mondo S.J."/>
            <person name="Dannebaum R.O."/>
            <person name="Kuo R.C."/>
            <person name="Labutti K."/>
            <person name="Haridas S."/>
            <person name="Kuo A."/>
            <person name="Salamov A."/>
            <person name="Ahrendt S.R."/>
            <person name="Lipzen A."/>
            <person name="Sullivan W."/>
            <person name="Andreopoulos W.B."/>
            <person name="Clum A."/>
            <person name="Lindquist E."/>
            <person name="Daum C."/>
            <person name="Ramamoorthy G.K."/>
            <person name="Gryganskyi A."/>
            <person name="Culley D."/>
            <person name="Magnuson J.K."/>
            <person name="James T.Y."/>
            <person name="O'Malley M.A."/>
            <person name="Stajich J.E."/>
            <person name="Spatafora J.W."/>
            <person name="Visel A."/>
            <person name="Grigoriev I.V."/>
        </authorList>
    </citation>
    <scope>NUCLEOTIDE SEQUENCE [LARGE SCALE GENOMIC DNA]</scope>
    <source>
        <strain evidence="10 11">PL171</strain>
    </source>
</reference>
<keyword evidence="4 5" id="KW-0720">Serine protease</keyword>
<feature type="active site" description="Charge relay system" evidence="5">
    <location>
        <position position="151"/>
    </location>
</feature>
<dbReference type="Gene3D" id="3.40.50.200">
    <property type="entry name" value="Peptidase S8/S53 domain"/>
    <property type="match status" value="1"/>
</dbReference>
<evidence type="ECO:0000256" key="5">
    <source>
        <dbReference type="PROSITE-ProRule" id="PRU01240"/>
    </source>
</evidence>
<protein>
    <submittedName>
        <fullName evidence="10">Peptidase S8/S53 domain-containing protein</fullName>
    </submittedName>
</protein>
<comment type="similarity">
    <text evidence="1 5 6">Belongs to the peptidase S8 family.</text>
</comment>
<feature type="domain" description="Inhibitor I9" evidence="9">
    <location>
        <begin position="30"/>
        <end position="110"/>
    </location>
</feature>
<sequence>MKFITLFALAALAVTASAAPSAKSGPVPNRYIVTLKPTADHSTFSRALKSEVARENAREDAGGVTSEIHREYKIADSFKGFAGQFSKGLVEKLKNNPNVARIEPDHIVTIKAQQSNPPSWGLTRVGQRKRGTGPYVFPDNAGSGATVYVVDTGILTSHSDFQGRASWGFSADSSWPKTDDNGHGTHCAGTVAGRLHGVAKNAKVVAVKVLGGDGSGTDSGVIAGIDYVASEARRLGRTVVANMSLGGDYSQALNEAVAAAVEAGVVFAVAAGNESQDACNTSPASEPSAITVAASDRSDYLADFSNYGNCVDIVAPGVSITSTWNNGRTNTIDGTSMASPHVAGAAALLVGANPSLSPSQVASTIRSRSTANTIRGSLYGTPNRLLYVN</sequence>
<evidence type="ECO:0000256" key="6">
    <source>
        <dbReference type="RuleBase" id="RU003355"/>
    </source>
</evidence>
<dbReference type="PANTHER" id="PTHR43806:SF11">
    <property type="entry name" value="CEREVISIN-RELATED"/>
    <property type="match status" value="1"/>
</dbReference>
<proteinExistence type="inferred from homology"/>
<dbReference type="Gene3D" id="3.30.70.80">
    <property type="entry name" value="Peptidase S8 propeptide/proteinase inhibitor I9"/>
    <property type="match status" value="1"/>
</dbReference>
<dbReference type="SUPFAM" id="SSF54897">
    <property type="entry name" value="Protease propeptides/inhibitors"/>
    <property type="match status" value="1"/>
</dbReference>
<dbReference type="FunFam" id="3.40.50.200:FF:000014">
    <property type="entry name" value="Proteinase K"/>
    <property type="match status" value="1"/>
</dbReference>
<dbReference type="Pfam" id="PF00082">
    <property type="entry name" value="Peptidase_S8"/>
    <property type="match status" value="1"/>
</dbReference>
<dbReference type="AlphaFoldDB" id="A0A1Y2HBD3"/>
<name>A0A1Y2HBD3_9FUNG</name>
<dbReference type="Pfam" id="PF05922">
    <property type="entry name" value="Inhibitor_I9"/>
    <property type="match status" value="1"/>
</dbReference>